<dbReference type="Pfam" id="PF13419">
    <property type="entry name" value="HAD_2"/>
    <property type="match status" value="1"/>
</dbReference>
<dbReference type="SFLD" id="SFLDG01129">
    <property type="entry name" value="C1.5:_HAD__Beta-PGM__Phosphata"/>
    <property type="match status" value="1"/>
</dbReference>
<dbReference type="SFLD" id="SFLDS00003">
    <property type="entry name" value="Haloacid_Dehalogenase"/>
    <property type="match status" value="1"/>
</dbReference>
<dbReference type="InterPro" id="IPR036412">
    <property type="entry name" value="HAD-like_sf"/>
</dbReference>
<dbReference type="FunFam" id="3.40.50.1000:FF:000022">
    <property type="entry name" value="Phosphoglycolate phosphatase"/>
    <property type="match status" value="1"/>
</dbReference>
<dbReference type="GO" id="GO:0008967">
    <property type="term" value="F:phosphoglycolate phosphatase activity"/>
    <property type="evidence" value="ECO:0007669"/>
    <property type="project" value="TreeGrafter"/>
</dbReference>
<sequence length="212" mass="23824">MAITTALFDLDGTIVDTNELIIQSFLHTLEGQTAEPYTREHIIPHMGFALQEQLRFFTGKDDVDELAARYRTYNVEKHDELVREFPYVREVLAELKQRGVRLGVVTNKVRMTTMMGLKLCGLDAYMDTVVTVDDVARGKPEPDSVLKAVELLQADPAETIMVGDSKYDILAGQKAGVKTVGVSWSLKGEEHLMSFGPDYMIRDMRELLKIVG</sequence>
<organism evidence="1 2">
    <name type="scientific">Paenibacillus ginsengarvi</name>
    <dbReference type="NCBI Taxonomy" id="400777"/>
    <lineage>
        <taxon>Bacteria</taxon>
        <taxon>Bacillati</taxon>
        <taxon>Bacillota</taxon>
        <taxon>Bacilli</taxon>
        <taxon>Bacillales</taxon>
        <taxon>Paenibacillaceae</taxon>
        <taxon>Paenibacillus</taxon>
    </lineage>
</organism>
<dbReference type="RefSeq" id="WP_120750273.1">
    <property type="nucleotide sequence ID" value="NZ_RBAH01000023.1"/>
</dbReference>
<dbReference type="InterPro" id="IPR041492">
    <property type="entry name" value="HAD_2"/>
</dbReference>
<dbReference type="Gene3D" id="1.10.150.240">
    <property type="entry name" value="Putative phosphatase, domain 2"/>
    <property type="match status" value="1"/>
</dbReference>
<dbReference type="SUPFAM" id="SSF56784">
    <property type="entry name" value="HAD-like"/>
    <property type="match status" value="1"/>
</dbReference>
<dbReference type="InterPro" id="IPR050155">
    <property type="entry name" value="HAD-like_hydrolase_sf"/>
</dbReference>
<accession>A0A3B0BRW6</accession>
<dbReference type="OrthoDB" id="9807630at2"/>
<dbReference type="InterPro" id="IPR023198">
    <property type="entry name" value="PGP-like_dom2"/>
</dbReference>
<dbReference type="AlphaFoldDB" id="A0A3B0BRW6"/>
<dbReference type="GO" id="GO:0006281">
    <property type="term" value="P:DNA repair"/>
    <property type="evidence" value="ECO:0007669"/>
    <property type="project" value="TreeGrafter"/>
</dbReference>
<dbReference type="InterPro" id="IPR006439">
    <property type="entry name" value="HAD-SF_hydro_IA"/>
</dbReference>
<dbReference type="EMBL" id="RBAH01000023">
    <property type="protein sequence ID" value="RKN75078.1"/>
    <property type="molecule type" value="Genomic_DNA"/>
</dbReference>
<gene>
    <name evidence="1" type="primary">ppaX</name>
    <name evidence="1" type="ORF">D7M11_26485</name>
</gene>
<dbReference type="Proteomes" id="UP000282311">
    <property type="component" value="Unassembled WGS sequence"/>
</dbReference>
<keyword evidence="1" id="KW-0378">Hydrolase</keyword>
<dbReference type="PANTHER" id="PTHR43434">
    <property type="entry name" value="PHOSPHOGLYCOLATE PHOSPHATASE"/>
    <property type="match status" value="1"/>
</dbReference>
<dbReference type="GO" id="GO:0005829">
    <property type="term" value="C:cytosol"/>
    <property type="evidence" value="ECO:0007669"/>
    <property type="project" value="TreeGrafter"/>
</dbReference>
<comment type="caution">
    <text evidence="1">The sequence shown here is derived from an EMBL/GenBank/DDBJ whole genome shotgun (WGS) entry which is preliminary data.</text>
</comment>
<dbReference type="EC" id="3.6.1.1" evidence="1"/>
<dbReference type="PANTHER" id="PTHR43434:SF26">
    <property type="entry name" value="PYROPHOSPHATASE PPAX"/>
    <property type="match status" value="1"/>
</dbReference>
<evidence type="ECO:0000313" key="2">
    <source>
        <dbReference type="Proteomes" id="UP000282311"/>
    </source>
</evidence>
<dbReference type="NCBIfam" id="NF009804">
    <property type="entry name" value="PRK13288.1"/>
    <property type="match status" value="1"/>
</dbReference>
<proteinExistence type="predicted"/>
<name>A0A3B0BRW6_9BACL</name>
<dbReference type="NCBIfam" id="TIGR01549">
    <property type="entry name" value="HAD-SF-IA-v1"/>
    <property type="match status" value="1"/>
</dbReference>
<protein>
    <submittedName>
        <fullName evidence="1">Pyrophosphatase PpaX</fullName>
        <ecNumber evidence="1">3.6.1.1</ecNumber>
    </submittedName>
</protein>
<keyword evidence="2" id="KW-1185">Reference proteome</keyword>
<evidence type="ECO:0000313" key="1">
    <source>
        <dbReference type="EMBL" id="RKN75078.1"/>
    </source>
</evidence>
<dbReference type="InterPro" id="IPR023214">
    <property type="entry name" value="HAD_sf"/>
</dbReference>
<reference evidence="1 2" key="1">
    <citation type="journal article" date="2007" name="Int. J. Syst. Evol. Microbiol.">
        <title>Paenibacillus ginsengarvi sp. nov., isolated from soil from ginseng cultivation.</title>
        <authorList>
            <person name="Yoon M.H."/>
            <person name="Ten L.N."/>
            <person name="Im W.T."/>
        </authorList>
    </citation>
    <scope>NUCLEOTIDE SEQUENCE [LARGE SCALE GENOMIC DNA]</scope>
    <source>
        <strain evidence="1 2">KCTC 13059</strain>
    </source>
</reference>
<dbReference type="Gene3D" id="3.40.50.1000">
    <property type="entry name" value="HAD superfamily/HAD-like"/>
    <property type="match status" value="1"/>
</dbReference>
<dbReference type="NCBIfam" id="TIGR01509">
    <property type="entry name" value="HAD-SF-IA-v3"/>
    <property type="match status" value="1"/>
</dbReference>
<dbReference type="GO" id="GO:0004427">
    <property type="term" value="F:inorganic diphosphate phosphatase activity"/>
    <property type="evidence" value="ECO:0007669"/>
    <property type="project" value="UniProtKB-EC"/>
</dbReference>
<dbReference type="SFLD" id="SFLDG01135">
    <property type="entry name" value="C1.5.6:_HAD__Beta-PGM__Phospha"/>
    <property type="match status" value="1"/>
</dbReference>